<dbReference type="InterPro" id="IPR001810">
    <property type="entry name" value="F-box_dom"/>
</dbReference>
<protein>
    <recommendedName>
        <fullName evidence="1">F-box domain-containing protein</fullName>
    </recommendedName>
</protein>
<reference evidence="2 3" key="1">
    <citation type="submission" date="2023-10" db="EMBL/GenBank/DDBJ databases">
        <title>Genome-Wide Identification Analysis in wild type Solanum Pinnatisectum Reveals Some Genes Defensing Phytophthora Infestans.</title>
        <authorList>
            <person name="Sun C."/>
        </authorList>
    </citation>
    <scope>NUCLEOTIDE SEQUENCE [LARGE SCALE GENOMIC DNA]</scope>
    <source>
        <strain evidence="2">LQN</strain>
        <tissue evidence="2">Leaf</tissue>
    </source>
</reference>
<dbReference type="SUPFAM" id="SSF81383">
    <property type="entry name" value="F-box domain"/>
    <property type="match status" value="1"/>
</dbReference>
<comment type="caution">
    <text evidence="2">The sequence shown here is derived from an EMBL/GenBank/DDBJ whole genome shotgun (WGS) entry which is preliminary data.</text>
</comment>
<gene>
    <name evidence="2" type="ORF">R3W88_030192</name>
</gene>
<dbReference type="InterPro" id="IPR055290">
    <property type="entry name" value="At3g26010-like"/>
</dbReference>
<sequence>MKRCKLFVCEEIIINILNRLPLKSVAKFKCISKNWRKYIAEIYRRRFQWPEPYLLGFFCLEKRCQSCFFYSSKESPLVFIGERVYIVASSNDSVSFTIVRYVISEHYQSSITIESFSSEINVWTDYKLIVDVPHALYPSLDETSLSSAGVVDGVFFWLNYTLITIYDSVNKCFWAMELPENLFFYYPRSC</sequence>
<keyword evidence="3" id="KW-1185">Reference proteome</keyword>
<dbReference type="Pfam" id="PF00646">
    <property type="entry name" value="F-box"/>
    <property type="match status" value="1"/>
</dbReference>
<evidence type="ECO:0000313" key="2">
    <source>
        <dbReference type="EMBL" id="KAK4709267.1"/>
    </source>
</evidence>
<dbReference type="AlphaFoldDB" id="A0AAV9K7M4"/>
<dbReference type="PANTHER" id="PTHR35546">
    <property type="entry name" value="F-BOX PROTEIN INTERACTION DOMAIN PROTEIN-RELATED"/>
    <property type="match status" value="1"/>
</dbReference>
<evidence type="ECO:0000259" key="1">
    <source>
        <dbReference type="Pfam" id="PF00646"/>
    </source>
</evidence>
<accession>A0AAV9K7M4</accession>
<dbReference type="InterPro" id="IPR036047">
    <property type="entry name" value="F-box-like_dom_sf"/>
</dbReference>
<name>A0AAV9K7M4_9SOLN</name>
<dbReference type="Proteomes" id="UP001311915">
    <property type="component" value="Unassembled WGS sequence"/>
</dbReference>
<organism evidence="2 3">
    <name type="scientific">Solanum pinnatisectum</name>
    <name type="common">tansyleaf nightshade</name>
    <dbReference type="NCBI Taxonomy" id="50273"/>
    <lineage>
        <taxon>Eukaryota</taxon>
        <taxon>Viridiplantae</taxon>
        <taxon>Streptophyta</taxon>
        <taxon>Embryophyta</taxon>
        <taxon>Tracheophyta</taxon>
        <taxon>Spermatophyta</taxon>
        <taxon>Magnoliopsida</taxon>
        <taxon>eudicotyledons</taxon>
        <taxon>Gunneridae</taxon>
        <taxon>Pentapetalae</taxon>
        <taxon>asterids</taxon>
        <taxon>lamiids</taxon>
        <taxon>Solanales</taxon>
        <taxon>Solanaceae</taxon>
        <taxon>Solanoideae</taxon>
        <taxon>Solaneae</taxon>
        <taxon>Solanum</taxon>
    </lineage>
</organism>
<evidence type="ECO:0000313" key="3">
    <source>
        <dbReference type="Proteomes" id="UP001311915"/>
    </source>
</evidence>
<feature type="domain" description="F-box" evidence="1">
    <location>
        <begin position="10"/>
        <end position="40"/>
    </location>
</feature>
<dbReference type="PANTHER" id="PTHR35546:SF81">
    <property type="entry name" value="F-BOX DOMAIN-CONTAINING PROTEIN"/>
    <property type="match status" value="1"/>
</dbReference>
<dbReference type="EMBL" id="JAWPEI010000012">
    <property type="protein sequence ID" value="KAK4709267.1"/>
    <property type="molecule type" value="Genomic_DNA"/>
</dbReference>
<proteinExistence type="predicted"/>